<reference evidence="2 3" key="1">
    <citation type="journal article" date="2016" name="Nat. Commun.">
        <title>Thousands of microbial genomes shed light on interconnected biogeochemical processes in an aquifer system.</title>
        <authorList>
            <person name="Anantharaman K."/>
            <person name="Brown C.T."/>
            <person name="Hug L.A."/>
            <person name="Sharon I."/>
            <person name="Castelle C.J."/>
            <person name="Probst A.J."/>
            <person name="Thomas B.C."/>
            <person name="Singh A."/>
            <person name="Wilkins M.J."/>
            <person name="Karaoz U."/>
            <person name="Brodie E.L."/>
            <person name="Williams K.H."/>
            <person name="Hubbard S.S."/>
            <person name="Banfield J.F."/>
        </authorList>
    </citation>
    <scope>NUCLEOTIDE SEQUENCE [LARGE SCALE GENOMIC DNA]</scope>
    <source>
        <strain evidence="3">RIFCSPLOWO2_12_FULL_64_10</strain>
    </source>
</reference>
<gene>
    <name evidence="2" type="ORF">A3F84_06750</name>
</gene>
<evidence type="ECO:0000313" key="2">
    <source>
        <dbReference type="EMBL" id="OGG54435.1"/>
    </source>
</evidence>
<name>A0A1F6CZ63_HANXR</name>
<dbReference type="Proteomes" id="UP000178606">
    <property type="component" value="Unassembled WGS sequence"/>
</dbReference>
<dbReference type="InterPro" id="IPR041135">
    <property type="entry name" value="Nmad3"/>
</dbReference>
<comment type="caution">
    <text evidence="2">The sequence shown here is derived from an EMBL/GenBank/DDBJ whole genome shotgun (WGS) entry which is preliminary data.</text>
</comment>
<protein>
    <recommendedName>
        <fullName evidence="1">Nucleotide modification associated domain-containing protein</fullName>
    </recommendedName>
</protein>
<dbReference type="Pfam" id="PF18754">
    <property type="entry name" value="Nmad3"/>
    <property type="match status" value="1"/>
</dbReference>
<evidence type="ECO:0000259" key="1">
    <source>
        <dbReference type="Pfam" id="PF18754"/>
    </source>
</evidence>
<dbReference type="EMBL" id="MFKF01000103">
    <property type="protein sequence ID" value="OGG54435.1"/>
    <property type="molecule type" value="Genomic_DNA"/>
</dbReference>
<dbReference type="AlphaFoldDB" id="A0A1F6CZ63"/>
<feature type="domain" description="Nucleotide modification associated" evidence="1">
    <location>
        <begin position="2"/>
        <end position="214"/>
    </location>
</feature>
<proteinExistence type="predicted"/>
<organism evidence="2 3">
    <name type="scientific">Handelsmanbacteria sp. (strain RIFCSPLOWO2_12_FULL_64_10)</name>
    <dbReference type="NCBI Taxonomy" id="1817868"/>
    <lineage>
        <taxon>Bacteria</taxon>
        <taxon>Candidatus Handelsmaniibacteriota</taxon>
    </lineage>
</organism>
<evidence type="ECO:0000313" key="3">
    <source>
        <dbReference type="Proteomes" id="UP000178606"/>
    </source>
</evidence>
<accession>A0A1F6CZ63</accession>
<sequence length="221" mass="25201">MQGPLFQNGAFEYISIPDDFGTDQRTYGNMPGRHGRRLVEYFPPSRHPRMMNQAVHVDPEFATFTYGDPTSPKSGLRHLEKGDMLIFYCGLEGWGFKSDPALYLMGYFEVQMAGRARDFSPSDLQRLWGENFHVRHPGIFKRQRDALVLVKGSSSSRLLNRAVLMSATGRDRAGRPLKVLSPAMRKVFGDFNGRLSFQRSPTRWVDEAFVARAAQFMRSLD</sequence>